<keyword evidence="13" id="KW-0560">Oxidoreductase</keyword>
<dbReference type="EC" id="1.3.1.48" evidence="4"/>
<dbReference type="InterPro" id="IPR014190">
    <property type="entry name" value="PTGR1"/>
</dbReference>
<evidence type="ECO:0000256" key="31">
    <source>
        <dbReference type="ARBA" id="ARBA00049068"/>
    </source>
</evidence>
<evidence type="ECO:0000256" key="22">
    <source>
        <dbReference type="ARBA" id="ARBA00047742"/>
    </source>
</evidence>
<comment type="catalytic activity">
    <reaction evidence="21">
        <text>decanal + NADP(+) = (2E)-decenal + NADPH + H(+)</text>
        <dbReference type="Rhea" id="RHEA:50612"/>
        <dbReference type="ChEBI" id="CHEBI:15378"/>
        <dbReference type="ChEBI" id="CHEBI:31457"/>
        <dbReference type="ChEBI" id="CHEBI:57783"/>
        <dbReference type="ChEBI" id="CHEBI:58349"/>
        <dbReference type="ChEBI" id="CHEBI:133455"/>
    </reaction>
    <physiologicalReaction direction="right-to-left" evidence="21">
        <dbReference type="Rhea" id="RHEA:50614"/>
    </physiologicalReaction>
</comment>
<comment type="catalytic activity">
    <reaction evidence="25">
        <text>dodecanal + NADP(+) = (2E)-dodecenal + NADPH + H(+)</text>
        <dbReference type="Rhea" id="RHEA:50784"/>
        <dbReference type="ChEBI" id="CHEBI:15378"/>
        <dbReference type="ChEBI" id="CHEBI:27836"/>
        <dbReference type="ChEBI" id="CHEBI:57783"/>
        <dbReference type="ChEBI" id="CHEBI:58349"/>
        <dbReference type="ChEBI" id="CHEBI:133741"/>
    </reaction>
    <physiologicalReaction direction="right-to-left" evidence="25">
        <dbReference type="Rhea" id="RHEA:50786"/>
    </physiologicalReaction>
</comment>
<evidence type="ECO:0000256" key="10">
    <source>
        <dbReference type="ARBA" id="ARBA00022832"/>
    </source>
</evidence>
<comment type="catalytic activity">
    <reaction evidence="34">
        <text>hexanal + NADP(+) = (E)-hex-2-enal + NADPH + H(+)</text>
        <dbReference type="Rhea" id="RHEA:50776"/>
        <dbReference type="ChEBI" id="CHEBI:15378"/>
        <dbReference type="ChEBI" id="CHEBI:28913"/>
        <dbReference type="ChEBI" id="CHEBI:57783"/>
        <dbReference type="ChEBI" id="CHEBI:58349"/>
        <dbReference type="ChEBI" id="CHEBI:88528"/>
    </reaction>
    <physiologicalReaction direction="right-to-left" evidence="34">
        <dbReference type="Rhea" id="RHEA:50778"/>
    </physiologicalReaction>
</comment>
<comment type="catalytic activity">
    <reaction evidence="23">
        <text>leukotriene B4 + NADP(+) = 12-oxo-leukotriene B4 + NADPH + H(+)</text>
        <dbReference type="Rhea" id="RHEA:50608"/>
        <dbReference type="ChEBI" id="CHEBI:15378"/>
        <dbReference type="ChEBI" id="CHEBI:57461"/>
        <dbReference type="ChEBI" id="CHEBI:57783"/>
        <dbReference type="ChEBI" id="CHEBI:58349"/>
        <dbReference type="ChEBI" id="CHEBI:133309"/>
    </reaction>
    <physiologicalReaction direction="left-to-right" evidence="23">
        <dbReference type="Rhea" id="RHEA:50609"/>
    </physiologicalReaction>
</comment>
<evidence type="ECO:0000256" key="14">
    <source>
        <dbReference type="ARBA" id="ARBA00023098"/>
    </source>
</evidence>
<evidence type="ECO:0000256" key="32">
    <source>
        <dbReference type="ARBA" id="ARBA00049070"/>
    </source>
</evidence>
<dbReference type="EC" id="1.3.1.74" evidence="5"/>
<dbReference type="PANTHER" id="PTHR43205:SF7">
    <property type="entry name" value="PROSTAGLANDIN REDUCTASE 1"/>
    <property type="match status" value="1"/>
</dbReference>
<comment type="catalytic activity">
    <reaction evidence="26">
        <text>nonan-2-one + NADP(+) = (3E)-nonen-2-one + NADPH + H(+)</text>
        <dbReference type="Rhea" id="RHEA:50616"/>
        <dbReference type="ChEBI" id="CHEBI:15378"/>
        <dbReference type="ChEBI" id="CHEBI:57783"/>
        <dbReference type="ChEBI" id="CHEBI:58349"/>
        <dbReference type="ChEBI" id="CHEBI:77927"/>
        <dbReference type="ChEBI" id="CHEBI:133457"/>
    </reaction>
    <physiologicalReaction direction="right-to-left" evidence="26">
        <dbReference type="Rhea" id="RHEA:50618"/>
    </physiologicalReaction>
</comment>
<comment type="catalytic activity">
    <reaction evidence="33">
        <text>an n-alkanal + NADP(+) = an alk-2-enal + NADPH + H(+)</text>
        <dbReference type="Rhea" id="RHEA:13737"/>
        <dbReference type="ChEBI" id="CHEBI:12834"/>
        <dbReference type="ChEBI" id="CHEBI:13757"/>
        <dbReference type="ChEBI" id="CHEBI:15378"/>
        <dbReference type="ChEBI" id="CHEBI:57783"/>
        <dbReference type="ChEBI" id="CHEBI:58349"/>
        <dbReference type="EC" id="1.3.1.74"/>
    </reaction>
    <physiologicalReaction direction="right-to-left" evidence="33">
        <dbReference type="Rhea" id="RHEA:13739"/>
    </physiologicalReaction>
</comment>
<comment type="catalytic activity">
    <reaction evidence="29">
        <text>20-hydroxy-leukotriene B4 + NADP(+) = 12-oxo-20-hydroxy-leukotriene B4 + NADPH + H(+)</text>
        <dbReference type="Rhea" id="RHEA:51208"/>
        <dbReference type="ChEBI" id="CHEBI:15378"/>
        <dbReference type="ChEBI" id="CHEBI:57460"/>
        <dbReference type="ChEBI" id="CHEBI:57783"/>
        <dbReference type="ChEBI" id="CHEBI:58349"/>
        <dbReference type="ChEBI" id="CHEBI:133346"/>
    </reaction>
    <physiologicalReaction direction="left-to-right" evidence="29">
        <dbReference type="Rhea" id="RHEA:51209"/>
    </physiologicalReaction>
</comment>
<dbReference type="SUPFAM" id="SSF50129">
    <property type="entry name" value="GroES-like"/>
    <property type="match status" value="2"/>
</dbReference>
<gene>
    <name evidence="36" type="ORF">TSAR_003294</name>
</gene>
<evidence type="ECO:0000256" key="5">
    <source>
        <dbReference type="ARBA" id="ARBA00012410"/>
    </source>
</evidence>
<dbReference type="AlphaFoldDB" id="A0A232EKY9"/>
<dbReference type="InterPro" id="IPR011032">
    <property type="entry name" value="GroES-like_sf"/>
</dbReference>
<dbReference type="GO" id="GO:0005737">
    <property type="term" value="C:cytoplasm"/>
    <property type="evidence" value="ECO:0007669"/>
    <property type="project" value="UniProtKB-SubCell"/>
</dbReference>
<keyword evidence="9" id="KW-0597">Phosphoprotein</keyword>
<evidence type="ECO:0000256" key="2">
    <source>
        <dbReference type="ARBA" id="ARBA00010460"/>
    </source>
</evidence>
<protein>
    <recommendedName>
        <fullName evidence="6">Prostaglandin reductase 1</fullName>
        <ecNumber evidence="4">1.3.1.48</ecNumber>
        <ecNumber evidence="5">1.3.1.74</ecNumber>
    </recommendedName>
    <alternativeName>
        <fullName evidence="19">15-oxoprostaglandin 13-reductase</fullName>
    </alternativeName>
    <alternativeName>
        <fullName evidence="17">Dithiolethione-inducible gene 1 protein</fullName>
    </alternativeName>
    <alternativeName>
        <fullName evidence="16">Leukotriene B4 12-hydroxydehydrogenase</fullName>
    </alternativeName>
    <alternativeName>
        <fullName evidence="18">NAD(P)H-dependent alkenal/one oxidoreductase</fullName>
    </alternativeName>
</protein>
<dbReference type="InterPro" id="IPR041694">
    <property type="entry name" value="ADH_N_2"/>
</dbReference>
<comment type="catalytic activity">
    <reaction evidence="22">
        <text>pentan-2-one + NADP(+) = (E)-pent-3-en-2-one + NADPH + H(+)</text>
        <dbReference type="Rhea" id="RHEA:50788"/>
        <dbReference type="ChEBI" id="CHEBI:15378"/>
        <dbReference type="ChEBI" id="CHEBI:16472"/>
        <dbReference type="ChEBI" id="CHEBI:57783"/>
        <dbReference type="ChEBI" id="CHEBI:58349"/>
        <dbReference type="ChEBI" id="CHEBI:145276"/>
    </reaction>
    <physiologicalReaction direction="right-to-left" evidence="22">
        <dbReference type="Rhea" id="RHEA:50790"/>
    </physiologicalReaction>
</comment>
<comment type="similarity">
    <text evidence="2">Belongs to the NADP-dependent oxidoreductase L4BD family.</text>
</comment>
<evidence type="ECO:0000256" key="11">
    <source>
        <dbReference type="ARBA" id="ARBA00022857"/>
    </source>
</evidence>
<dbReference type="Gene3D" id="3.90.180.10">
    <property type="entry name" value="Medium-chain alcohol dehydrogenases, catalytic domain"/>
    <property type="match status" value="1"/>
</dbReference>
<comment type="catalytic activity">
    <reaction evidence="27">
        <text>13,14-dihydro-15-oxo-PGF2alpha + NADP(+) = 15-oxoprostaglandin F2alpha + NADPH + H(+)</text>
        <dbReference type="Rhea" id="RHEA:50588"/>
        <dbReference type="ChEBI" id="CHEBI:15378"/>
        <dbReference type="ChEBI" id="CHEBI:57783"/>
        <dbReference type="ChEBI" id="CHEBI:58349"/>
        <dbReference type="ChEBI" id="CHEBI:133374"/>
        <dbReference type="ChEBI" id="CHEBI:133409"/>
    </reaction>
    <physiologicalReaction direction="right-to-left" evidence="27">
        <dbReference type="Rhea" id="RHEA:50590"/>
    </physiologicalReaction>
</comment>
<comment type="catalytic activity">
    <reaction evidence="24">
        <text>13,14-dihydro-15-oxo-prostaglandin F1alpha + NADP(+) = 15-oxoprostaglandin F1alpha + NADPH + H(+)</text>
        <dbReference type="Rhea" id="RHEA:50592"/>
        <dbReference type="ChEBI" id="CHEBI:15378"/>
        <dbReference type="ChEBI" id="CHEBI:57783"/>
        <dbReference type="ChEBI" id="CHEBI:58349"/>
        <dbReference type="ChEBI" id="CHEBI:79072"/>
        <dbReference type="ChEBI" id="CHEBI:133411"/>
    </reaction>
    <physiologicalReaction direction="right-to-left" evidence="24">
        <dbReference type="Rhea" id="RHEA:50594"/>
    </physiologicalReaction>
</comment>
<evidence type="ECO:0000256" key="23">
    <source>
        <dbReference type="ARBA" id="ARBA00047871"/>
    </source>
</evidence>
<evidence type="ECO:0000256" key="29">
    <source>
        <dbReference type="ARBA" id="ARBA00048591"/>
    </source>
</evidence>
<organism evidence="36 37">
    <name type="scientific">Trichomalopsis sarcophagae</name>
    <dbReference type="NCBI Taxonomy" id="543379"/>
    <lineage>
        <taxon>Eukaryota</taxon>
        <taxon>Metazoa</taxon>
        <taxon>Ecdysozoa</taxon>
        <taxon>Arthropoda</taxon>
        <taxon>Hexapoda</taxon>
        <taxon>Insecta</taxon>
        <taxon>Pterygota</taxon>
        <taxon>Neoptera</taxon>
        <taxon>Endopterygota</taxon>
        <taxon>Hymenoptera</taxon>
        <taxon>Apocrita</taxon>
        <taxon>Proctotrupomorpha</taxon>
        <taxon>Chalcidoidea</taxon>
        <taxon>Pteromalidae</taxon>
        <taxon>Pteromalinae</taxon>
        <taxon>Trichomalopsis</taxon>
    </lineage>
</organism>
<evidence type="ECO:0000256" key="21">
    <source>
        <dbReference type="ARBA" id="ARBA00047617"/>
    </source>
</evidence>
<sequence length="376" mass="41516">MNRQVRDGEGIAELSIVWSNLIEIESREINKFLKLVATGSRKGVSLWFVPKREPKASDFSLEEEDLPDIKDGEFLVVAEYLSVDPYMRKVSSSLPLGTTMLGSQVARIVESRNPDYPVGKHIVGYMGWRTHTIMHPDNFEAHSFLGRLPYLMPDLGDLPVSVSLGVLGQPGLTAYFGLTEICKPKKGDTIVVSGAAGAVGSLVGQMAKLYGCRTIGIAGSTAKCVWLITELGFDAAINYKEDDLFEKLKNVAPMGVDIYFDNVGGEISSAVIYQMNTFGRVAVCGSISSYNHPDPKNLPKCTIIQPPIVSKQLSIQGFLVARWKDRKDEGLENICKWLREGKLKHKESVTEGFENMFEAFRGMLKGDNFGKAIVRI</sequence>
<comment type="subcellular location">
    <subcellularLocation>
        <location evidence="1">Cytoplasm</location>
    </subcellularLocation>
</comment>
<evidence type="ECO:0000313" key="36">
    <source>
        <dbReference type="EMBL" id="OXU19026.1"/>
    </source>
</evidence>
<keyword evidence="8" id="KW-0644">Prostaglandin metabolism</keyword>
<evidence type="ECO:0000256" key="9">
    <source>
        <dbReference type="ARBA" id="ARBA00022553"/>
    </source>
</evidence>
<evidence type="ECO:0000256" key="16">
    <source>
        <dbReference type="ARBA" id="ARBA00031851"/>
    </source>
</evidence>
<dbReference type="InterPro" id="IPR020843">
    <property type="entry name" value="ER"/>
</dbReference>
<evidence type="ECO:0000256" key="3">
    <source>
        <dbReference type="ARBA" id="ARBA00011852"/>
    </source>
</evidence>
<dbReference type="Pfam" id="PF16884">
    <property type="entry name" value="ADH_N_2"/>
    <property type="match status" value="1"/>
</dbReference>
<dbReference type="SMART" id="SM00829">
    <property type="entry name" value="PKS_ER"/>
    <property type="match status" value="1"/>
</dbReference>
<dbReference type="SUPFAM" id="SSF51735">
    <property type="entry name" value="NAD(P)-binding Rossmann-fold domains"/>
    <property type="match status" value="1"/>
</dbReference>
<dbReference type="PANTHER" id="PTHR43205">
    <property type="entry name" value="PROSTAGLANDIN REDUCTASE"/>
    <property type="match status" value="1"/>
</dbReference>
<evidence type="ECO:0000256" key="1">
    <source>
        <dbReference type="ARBA" id="ARBA00004496"/>
    </source>
</evidence>
<evidence type="ECO:0000256" key="13">
    <source>
        <dbReference type="ARBA" id="ARBA00023002"/>
    </source>
</evidence>
<comment type="catalytic activity">
    <reaction evidence="31">
        <text>(5S,12S)-dihydroxy-(6E,10E,12E,14Z)-eicosatetraenoate + NADP(+) = 12-oxo-(5S)-hydroxy-(6E,8E,10E,14Z)-eicosatetraenoate + NADPH + H(+)</text>
        <dbReference type="Rhea" id="RHEA:51212"/>
        <dbReference type="ChEBI" id="CHEBI:15378"/>
        <dbReference type="ChEBI" id="CHEBI:57783"/>
        <dbReference type="ChEBI" id="CHEBI:58349"/>
        <dbReference type="ChEBI" id="CHEBI:133974"/>
        <dbReference type="ChEBI" id="CHEBI:133975"/>
    </reaction>
    <physiologicalReaction direction="left-to-right" evidence="31">
        <dbReference type="Rhea" id="RHEA:51213"/>
    </physiologicalReaction>
</comment>
<reference evidence="36 37" key="1">
    <citation type="journal article" date="2017" name="Curr. Biol.">
        <title>The Evolution of Venom by Co-option of Single-Copy Genes.</title>
        <authorList>
            <person name="Martinson E.O."/>
            <person name="Mrinalini"/>
            <person name="Kelkar Y.D."/>
            <person name="Chang C.H."/>
            <person name="Werren J.H."/>
        </authorList>
    </citation>
    <scope>NUCLEOTIDE SEQUENCE [LARGE SCALE GENOMIC DNA]</scope>
    <source>
        <strain evidence="36 37">Alberta</strain>
        <tissue evidence="36">Whole body</tissue>
    </source>
</reference>
<evidence type="ECO:0000259" key="35">
    <source>
        <dbReference type="SMART" id="SM00829"/>
    </source>
</evidence>
<dbReference type="Proteomes" id="UP000215335">
    <property type="component" value="Unassembled WGS sequence"/>
</dbReference>
<keyword evidence="15" id="KW-0379">Hydroxylation</keyword>
<evidence type="ECO:0000256" key="19">
    <source>
        <dbReference type="ARBA" id="ARBA00033119"/>
    </source>
</evidence>
<evidence type="ECO:0000256" key="15">
    <source>
        <dbReference type="ARBA" id="ARBA00023278"/>
    </source>
</evidence>
<dbReference type="CDD" id="cd08294">
    <property type="entry name" value="leukotriene_B4_DH_like"/>
    <property type="match status" value="1"/>
</dbReference>
<dbReference type="InterPro" id="IPR036291">
    <property type="entry name" value="NAD(P)-bd_dom_sf"/>
</dbReference>
<evidence type="ECO:0000256" key="25">
    <source>
        <dbReference type="ARBA" id="ARBA00047903"/>
    </source>
</evidence>
<keyword evidence="7" id="KW-0963">Cytoplasm</keyword>
<dbReference type="GO" id="GO:0006693">
    <property type="term" value="P:prostaglandin metabolic process"/>
    <property type="evidence" value="ECO:0007669"/>
    <property type="project" value="UniProtKB-KW"/>
</dbReference>
<keyword evidence="37" id="KW-1185">Reference proteome</keyword>
<dbReference type="OrthoDB" id="809632at2759"/>
<dbReference type="GO" id="GO:0047522">
    <property type="term" value="F:15-oxoprostaglandin 13-reductase [NAD(P)+] activity"/>
    <property type="evidence" value="ECO:0007669"/>
    <property type="project" value="UniProtKB-EC"/>
</dbReference>
<evidence type="ECO:0000256" key="12">
    <source>
        <dbReference type="ARBA" id="ARBA00022990"/>
    </source>
</evidence>
<evidence type="ECO:0000256" key="4">
    <source>
        <dbReference type="ARBA" id="ARBA00011981"/>
    </source>
</evidence>
<keyword evidence="14" id="KW-0443">Lipid metabolism</keyword>
<proteinExistence type="inferred from homology"/>
<dbReference type="EMBL" id="NNAY01003671">
    <property type="protein sequence ID" value="OXU19026.1"/>
    <property type="molecule type" value="Genomic_DNA"/>
</dbReference>
<dbReference type="InterPro" id="IPR013149">
    <property type="entry name" value="ADH-like_C"/>
</dbReference>
<keyword evidence="11" id="KW-0521">NADP</keyword>
<evidence type="ECO:0000256" key="34">
    <source>
        <dbReference type="ARBA" id="ARBA00049368"/>
    </source>
</evidence>
<dbReference type="STRING" id="543379.A0A232EKY9"/>
<keyword evidence="10" id="KW-0276">Fatty acid metabolism</keyword>
<evidence type="ECO:0000256" key="28">
    <source>
        <dbReference type="ARBA" id="ARBA00048387"/>
    </source>
</evidence>
<comment type="catalytic activity">
    <reaction evidence="32">
        <text>13,14-dihydro-15-oxo-prostaglandin E1 + NADP(+) = 15-oxoprostaglandin E1 + NADPH + H(+)</text>
        <dbReference type="Rhea" id="RHEA:50584"/>
        <dbReference type="ChEBI" id="CHEBI:15378"/>
        <dbReference type="ChEBI" id="CHEBI:57401"/>
        <dbReference type="ChEBI" id="CHEBI:57783"/>
        <dbReference type="ChEBI" id="CHEBI:58349"/>
        <dbReference type="ChEBI" id="CHEBI:133408"/>
    </reaction>
    <physiologicalReaction direction="right-to-left" evidence="32">
        <dbReference type="Rhea" id="RHEA:50586"/>
    </physiologicalReaction>
</comment>
<accession>A0A232EKY9</accession>
<comment type="catalytic activity">
    <reaction evidence="20">
        <text>octanal + NADP(+) = (2E)-octenal + NADPH + H(+)</text>
        <dbReference type="Rhea" id="RHEA:50780"/>
        <dbReference type="ChEBI" id="CHEBI:15378"/>
        <dbReference type="ChEBI" id="CHEBI:17935"/>
        <dbReference type="ChEBI" id="CHEBI:57783"/>
        <dbReference type="ChEBI" id="CHEBI:58349"/>
        <dbReference type="ChEBI" id="CHEBI:61748"/>
    </reaction>
    <physiologicalReaction direction="right-to-left" evidence="20">
        <dbReference type="Rhea" id="RHEA:50782"/>
    </physiologicalReaction>
</comment>
<keyword evidence="12" id="KW-0007">Acetylation</keyword>
<evidence type="ECO:0000256" key="8">
    <source>
        <dbReference type="ARBA" id="ARBA00022501"/>
    </source>
</evidence>
<comment type="catalytic activity">
    <reaction evidence="30">
        <text>6-trans-leukotriene B4 + NADP(+) = 12-oxo-(5S)-hydroxy-(6E,8E,10E,14Z)-eicosatetraenoate + NADPH + H(+)</text>
        <dbReference type="Rhea" id="RHEA:51204"/>
        <dbReference type="ChEBI" id="CHEBI:15378"/>
        <dbReference type="ChEBI" id="CHEBI:57783"/>
        <dbReference type="ChEBI" id="CHEBI:58349"/>
        <dbReference type="ChEBI" id="CHEBI:90723"/>
        <dbReference type="ChEBI" id="CHEBI:133974"/>
    </reaction>
    <physiologicalReaction direction="left-to-right" evidence="30">
        <dbReference type="Rhea" id="RHEA:51205"/>
    </physiologicalReaction>
</comment>
<dbReference type="FunFam" id="3.40.50.720:FF:000121">
    <property type="entry name" value="Prostaglandin reductase 2"/>
    <property type="match status" value="1"/>
</dbReference>
<evidence type="ECO:0000256" key="27">
    <source>
        <dbReference type="ARBA" id="ARBA00048290"/>
    </source>
</evidence>
<evidence type="ECO:0000256" key="17">
    <source>
        <dbReference type="ARBA" id="ARBA00032255"/>
    </source>
</evidence>
<comment type="subunit">
    <text evidence="3">Monomer or homodimer.</text>
</comment>
<dbReference type="Gene3D" id="3.40.50.720">
    <property type="entry name" value="NAD(P)-binding Rossmann-like Domain"/>
    <property type="match status" value="1"/>
</dbReference>
<evidence type="ECO:0000256" key="7">
    <source>
        <dbReference type="ARBA" id="ARBA00022490"/>
    </source>
</evidence>
<evidence type="ECO:0000256" key="30">
    <source>
        <dbReference type="ARBA" id="ARBA00048953"/>
    </source>
</evidence>
<evidence type="ECO:0000256" key="20">
    <source>
        <dbReference type="ARBA" id="ARBA00047461"/>
    </source>
</evidence>
<feature type="domain" description="Enoyl reductase (ER)" evidence="35">
    <location>
        <begin position="55"/>
        <end position="374"/>
    </location>
</feature>
<dbReference type="GO" id="GO:0032440">
    <property type="term" value="F:2-alkenal reductase [NAD(P)H] activity"/>
    <property type="evidence" value="ECO:0007669"/>
    <property type="project" value="UniProtKB-EC"/>
</dbReference>
<evidence type="ECO:0000256" key="33">
    <source>
        <dbReference type="ARBA" id="ARBA00049179"/>
    </source>
</evidence>
<evidence type="ECO:0000256" key="26">
    <source>
        <dbReference type="ARBA" id="ARBA00048066"/>
    </source>
</evidence>
<evidence type="ECO:0000256" key="6">
    <source>
        <dbReference type="ARBA" id="ARBA00020651"/>
    </source>
</evidence>
<comment type="catalytic activity">
    <reaction evidence="28">
        <text>4-hydroxynonanal + NADP(+) = (E)-4-hydroxynon-2-enal + NADPH + H(+)</text>
        <dbReference type="Rhea" id="RHEA:64736"/>
        <dbReference type="ChEBI" id="CHEBI:15378"/>
        <dbReference type="ChEBI" id="CHEBI:57783"/>
        <dbReference type="ChEBI" id="CHEBI:58349"/>
        <dbReference type="ChEBI" id="CHEBI:58968"/>
        <dbReference type="ChEBI" id="CHEBI:156112"/>
    </reaction>
    <physiologicalReaction direction="right-to-left" evidence="28">
        <dbReference type="Rhea" id="RHEA:64738"/>
    </physiologicalReaction>
</comment>
<evidence type="ECO:0000313" key="37">
    <source>
        <dbReference type="Proteomes" id="UP000215335"/>
    </source>
</evidence>
<comment type="caution">
    <text evidence="36">The sequence shown here is derived from an EMBL/GenBank/DDBJ whole genome shotgun (WGS) entry which is preliminary data.</text>
</comment>
<name>A0A232EKY9_9HYME</name>
<dbReference type="Pfam" id="PF00107">
    <property type="entry name" value="ADH_zinc_N"/>
    <property type="match status" value="1"/>
</dbReference>
<dbReference type="InterPro" id="IPR045010">
    <property type="entry name" value="MDR_fam"/>
</dbReference>
<evidence type="ECO:0000256" key="24">
    <source>
        <dbReference type="ARBA" id="ARBA00047878"/>
    </source>
</evidence>
<evidence type="ECO:0000256" key="18">
    <source>
        <dbReference type="ARBA" id="ARBA00032297"/>
    </source>
</evidence>